<protein>
    <submittedName>
        <fullName evidence="1">Uncharacterized protein</fullName>
    </submittedName>
</protein>
<comment type="caution">
    <text evidence="1">The sequence shown here is derived from an EMBL/GenBank/DDBJ whole genome shotgun (WGS) entry which is preliminary data.</text>
</comment>
<evidence type="ECO:0000313" key="1">
    <source>
        <dbReference type="EMBL" id="GBL94424.1"/>
    </source>
</evidence>
<gene>
    <name evidence="1" type="ORF">AVEN_7389_1</name>
</gene>
<dbReference type="EMBL" id="BGPR01000102">
    <property type="protein sequence ID" value="GBL94424.1"/>
    <property type="molecule type" value="Genomic_DNA"/>
</dbReference>
<proteinExistence type="predicted"/>
<sequence length="118" mass="13648">MNLSAVNFLDNSLSVSGLIGPFFFQNTEIDDGLTKNAICHAFKECYRMKNRAAITWSTPALLLESHVRAHLNGILGNRWLRRKGSIELPIRKIATQYLIFMKIYEIKLIDQYQLRSKF</sequence>
<accession>A0A4Y2BTE2</accession>
<reference evidence="1 2" key="1">
    <citation type="journal article" date="2019" name="Sci. Rep.">
        <title>Orb-weaving spider Araneus ventricosus genome elucidates the spidroin gene catalogue.</title>
        <authorList>
            <person name="Kono N."/>
            <person name="Nakamura H."/>
            <person name="Ohtoshi R."/>
            <person name="Moran D.A.P."/>
            <person name="Shinohara A."/>
            <person name="Yoshida Y."/>
            <person name="Fujiwara M."/>
            <person name="Mori M."/>
            <person name="Tomita M."/>
            <person name="Arakawa K."/>
        </authorList>
    </citation>
    <scope>NUCLEOTIDE SEQUENCE [LARGE SCALE GENOMIC DNA]</scope>
</reference>
<dbReference type="AlphaFoldDB" id="A0A4Y2BTE2"/>
<organism evidence="1 2">
    <name type="scientific">Araneus ventricosus</name>
    <name type="common">Orbweaver spider</name>
    <name type="synonym">Epeira ventricosa</name>
    <dbReference type="NCBI Taxonomy" id="182803"/>
    <lineage>
        <taxon>Eukaryota</taxon>
        <taxon>Metazoa</taxon>
        <taxon>Ecdysozoa</taxon>
        <taxon>Arthropoda</taxon>
        <taxon>Chelicerata</taxon>
        <taxon>Arachnida</taxon>
        <taxon>Araneae</taxon>
        <taxon>Araneomorphae</taxon>
        <taxon>Entelegynae</taxon>
        <taxon>Araneoidea</taxon>
        <taxon>Araneidae</taxon>
        <taxon>Araneus</taxon>
    </lineage>
</organism>
<name>A0A4Y2BTE2_ARAVE</name>
<keyword evidence="2" id="KW-1185">Reference proteome</keyword>
<evidence type="ECO:0000313" key="2">
    <source>
        <dbReference type="Proteomes" id="UP000499080"/>
    </source>
</evidence>
<dbReference type="Proteomes" id="UP000499080">
    <property type="component" value="Unassembled WGS sequence"/>
</dbReference>